<accession>A0A919REC3</accession>
<dbReference type="PANTHER" id="PTHR37316:SF3">
    <property type="entry name" value="TEICHOIC ACID GLYCEROL-PHOSPHATE TRANSFERASE"/>
    <property type="match status" value="1"/>
</dbReference>
<dbReference type="InterPro" id="IPR007554">
    <property type="entry name" value="Glycerophosphate_synth"/>
</dbReference>
<keyword evidence="9" id="KW-1185">Reference proteome</keyword>
<organism evidence="8 9">
    <name type="scientific">Sinosporangium siamense</name>
    <dbReference type="NCBI Taxonomy" id="1367973"/>
    <lineage>
        <taxon>Bacteria</taxon>
        <taxon>Bacillati</taxon>
        <taxon>Actinomycetota</taxon>
        <taxon>Actinomycetes</taxon>
        <taxon>Streptosporangiales</taxon>
        <taxon>Streptosporangiaceae</taxon>
        <taxon>Sinosporangium</taxon>
    </lineage>
</organism>
<dbReference type="Gene3D" id="3.40.50.11820">
    <property type="match status" value="1"/>
</dbReference>
<comment type="subcellular location">
    <subcellularLocation>
        <location evidence="1">Cell membrane</location>
        <topology evidence="1">Peripheral membrane protein</topology>
    </subcellularLocation>
</comment>
<name>A0A919REC3_9ACTN</name>
<dbReference type="InterPro" id="IPR043149">
    <property type="entry name" value="TagF_N"/>
</dbReference>
<dbReference type="InterPro" id="IPR001173">
    <property type="entry name" value="Glyco_trans_2-like"/>
</dbReference>
<evidence type="ECO:0000313" key="8">
    <source>
        <dbReference type="EMBL" id="GII90854.1"/>
    </source>
</evidence>
<dbReference type="GO" id="GO:0019350">
    <property type="term" value="P:teichoic acid biosynthetic process"/>
    <property type="evidence" value="ECO:0007669"/>
    <property type="project" value="UniProtKB-KW"/>
</dbReference>
<dbReference type="Gene3D" id="3.40.50.12580">
    <property type="match status" value="1"/>
</dbReference>
<dbReference type="InterPro" id="IPR043148">
    <property type="entry name" value="TagF_C"/>
</dbReference>
<evidence type="ECO:0000256" key="6">
    <source>
        <dbReference type="ARBA" id="ARBA00023136"/>
    </source>
</evidence>
<dbReference type="Gene3D" id="3.90.550.10">
    <property type="entry name" value="Spore Coat Polysaccharide Biosynthesis Protein SpsA, Chain A"/>
    <property type="match status" value="1"/>
</dbReference>
<gene>
    <name evidence="8" type="ORF">Ssi02_10850</name>
</gene>
<sequence length="1168" mass="130557">MAPLLSVVVPFHNVEVYLDECLASLAGQTLEDVEFVLVDDGSMDSSAVVAKEWVERDRRFRVVSQGNQGLGPARNTGAAHATGTYLAFADSDDVLPRAAYEMLVGSLERTGSDISCGGVRRIGSAGITKSWSHIEPFRKTRRKTHVREFTPLLQDRTVWNKVYRRTFWDVHRFEFPPGLYEDSPVTVAAHVMAQSVDVLSNVVYYWRIREDGDRSITQRARELPNIAHRMAAVRRVGRFLCDKAPELKPLYDRYMLDVDLHVVVDAVAAVPAHERERLLDLADSYLVDIDREVFEGLTSIRRLKFHLARRRMVPELMEVIAYEARGAASGRVRSVGLLRPKWFVEHPFFRDRTRGVPDSVYEFSREMVLDARVEEAVPCEGGLKLIGRAFVRGLNAASADQTRIRLWLADPAGGSSVELPVVRTARPEITADAGDAAHVYDWAGFEASVEFAALRTGRRWRRCTWELHAEVAGKGVVRSARAAGPRQSHRRLFHGREVVPRVWVQPLCTEENLFSLQVNEVRAMVTAASAGDDGIELSGWVKKPRPGARLALVRRQARSRVDIPVTLTAELGRSAEFHARIPLSALPSTGPASAVPRLPVVGDGVLWDFWMLGAGKKKRVAVVGELTLPRHADGVREAALTRTMSGCLSLVERAPRLVIRQVHWTDDDRLVLRGDVAAGGLRPKVVILRRRRSGEQREVPVRFSGGRFTVELAPARMPGLAGEVPLGHGMWDLTVDSAEGEVPVVADRAVYPDLPAARRAGLHEYAVGTHHSDSAHLRVRLALDRDERGVRAQTALRTVAYPRARRAPLRDLVVFDSYAGSQFSCNPRAIFEGLRERAPELATVWVTRDGQFTVPPGTSTVLAGSRAHYEAMARARYVVGNYGQQPWFDKRGGQLYFQTWHGTPLKLMGHDLATMPYPRAEKLDWMASEVPKWDLLISPSEFATPIMRSAFGYEGEVLEIGYPRNDVFFRPDAKKRAREVRSLLGLPEGARVVLYAPTWRDDRHLAAGRRMFNLELGLARLSAVLGDDTVVLLRTHYLITDRGRLPLPASVIDVSRFPDIAELYLVADVLLTDYSSAMFDFANTGKPMVFFTYDLARYRDEVRGFYFDLSSCAPGPLAATSDEVIDILADLDRVSSSYVAAYGRFRERFCPHDDGHATERALDRLLWG</sequence>
<keyword evidence="5" id="KW-0777">Teichoic acid biosynthesis</keyword>
<protein>
    <recommendedName>
        <fullName evidence="7">Glycosyltransferase 2-like domain-containing protein</fullName>
    </recommendedName>
</protein>
<evidence type="ECO:0000313" key="9">
    <source>
        <dbReference type="Proteomes" id="UP000606172"/>
    </source>
</evidence>
<dbReference type="InterPro" id="IPR029044">
    <property type="entry name" value="Nucleotide-diphossugar_trans"/>
</dbReference>
<dbReference type="EMBL" id="BOOW01000007">
    <property type="protein sequence ID" value="GII90854.1"/>
    <property type="molecule type" value="Genomic_DNA"/>
</dbReference>
<dbReference type="Proteomes" id="UP000606172">
    <property type="component" value="Unassembled WGS sequence"/>
</dbReference>
<proteinExistence type="inferred from homology"/>
<dbReference type="SUPFAM" id="SSF53756">
    <property type="entry name" value="UDP-Glycosyltransferase/glycogen phosphorylase"/>
    <property type="match status" value="1"/>
</dbReference>
<comment type="caution">
    <text evidence="8">The sequence shown here is derived from an EMBL/GenBank/DDBJ whole genome shotgun (WGS) entry which is preliminary data.</text>
</comment>
<dbReference type="PANTHER" id="PTHR37316">
    <property type="entry name" value="TEICHOIC ACID GLYCEROL-PHOSPHATE PRIMASE"/>
    <property type="match status" value="1"/>
</dbReference>
<dbReference type="InterPro" id="IPR051612">
    <property type="entry name" value="Teichoic_Acid_Biosynth"/>
</dbReference>
<dbReference type="Pfam" id="PF00535">
    <property type="entry name" value="Glycos_transf_2"/>
    <property type="match status" value="1"/>
</dbReference>
<keyword evidence="3" id="KW-1003">Cell membrane</keyword>
<dbReference type="GO" id="GO:0005886">
    <property type="term" value="C:plasma membrane"/>
    <property type="evidence" value="ECO:0007669"/>
    <property type="project" value="UniProtKB-SubCell"/>
</dbReference>
<reference evidence="8" key="1">
    <citation type="submission" date="2021-01" db="EMBL/GenBank/DDBJ databases">
        <title>Whole genome shotgun sequence of Sinosporangium siamense NBRC 109515.</title>
        <authorList>
            <person name="Komaki H."/>
            <person name="Tamura T."/>
        </authorList>
    </citation>
    <scope>NUCLEOTIDE SEQUENCE</scope>
    <source>
        <strain evidence="8">NBRC 109515</strain>
    </source>
</reference>
<evidence type="ECO:0000256" key="3">
    <source>
        <dbReference type="ARBA" id="ARBA00022475"/>
    </source>
</evidence>
<evidence type="ECO:0000259" key="7">
    <source>
        <dbReference type="Pfam" id="PF00535"/>
    </source>
</evidence>
<evidence type="ECO:0000256" key="4">
    <source>
        <dbReference type="ARBA" id="ARBA00022679"/>
    </source>
</evidence>
<dbReference type="AlphaFoldDB" id="A0A919REC3"/>
<dbReference type="Pfam" id="PF04464">
    <property type="entry name" value="Glyphos_transf"/>
    <property type="match status" value="1"/>
</dbReference>
<evidence type="ECO:0000256" key="2">
    <source>
        <dbReference type="ARBA" id="ARBA00010488"/>
    </source>
</evidence>
<evidence type="ECO:0000256" key="5">
    <source>
        <dbReference type="ARBA" id="ARBA00022944"/>
    </source>
</evidence>
<keyword evidence="6" id="KW-0472">Membrane</keyword>
<feature type="domain" description="Glycosyltransferase 2-like" evidence="7">
    <location>
        <begin position="6"/>
        <end position="166"/>
    </location>
</feature>
<comment type="similarity">
    <text evidence="2">Belongs to the CDP-glycerol glycerophosphotransferase family.</text>
</comment>
<dbReference type="GO" id="GO:0047355">
    <property type="term" value="F:CDP-glycerol glycerophosphotransferase activity"/>
    <property type="evidence" value="ECO:0007669"/>
    <property type="project" value="InterPro"/>
</dbReference>
<dbReference type="RefSeq" id="WP_204021645.1">
    <property type="nucleotide sequence ID" value="NZ_BOOW01000007.1"/>
</dbReference>
<keyword evidence="4" id="KW-0808">Transferase</keyword>
<dbReference type="SUPFAM" id="SSF53448">
    <property type="entry name" value="Nucleotide-diphospho-sugar transferases"/>
    <property type="match status" value="1"/>
</dbReference>
<dbReference type="CDD" id="cd00761">
    <property type="entry name" value="Glyco_tranf_GTA_type"/>
    <property type="match status" value="1"/>
</dbReference>
<evidence type="ECO:0000256" key="1">
    <source>
        <dbReference type="ARBA" id="ARBA00004202"/>
    </source>
</evidence>